<name>A0A3D9T1R2_9ACTN</name>
<comment type="caution">
    <text evidence="3">The sequence shown here is derived from an EMBL/GenBank/DDBJ whole genome shotgun (WGS) entry which is preliminary data.</text>
</comment>
<dbReference type="Proteomes" id="UP000256661">
    <property type="component" value="Unassembled WGS sequence"/>
</dbReference>
<evidence type="ECO:0000313" key="4">
    <source>
        <dbReference type="Proteomes" id="UP000256661"/>
    </source>
</evidence>
<protein>
    <submittedName>
        <fullName evidence="3">Uncharacterized protein</fullName>
    </submittedName>
</protein>
<feature type="transmembrane region" description="Helical" evidence="2">
    <location>
        <begin position="44"/>
        <end position="67"/>
    </location>
</feature>
<keyword evidence="2" id="KW-0812">Transmembrane</keyword>
<dbReference type="AlphaFoldDB" id="A0A3D9T1R2"/>
<reference evidence="3 4" key="1">
    <citation type="submission" date="2018-08" db="EMBL/GenBank/DDBJ databases">
        <title>Sequencing the genomes of 1000 actinobacteria strains.</title>
        <authorList>
            <person name="Klenk H.-P."/>
        </authorList>
    </citation>
    <scope>NUCLEOTIDE SEQUENCE [LARGE SCALE GENOMIC DNA]</scope>
    <source>
        <strain evidence="3 4">DSM 43927</strain>
    </source>
</reference>
<keyword evidence="2" id="KW-0472">Membrane</keyword>
<sequence length="130" mass="13568">MTVRIPRPVNAAADWAGRNADVPVAVVLIGSSVVIAFMSPLAGVAAGGFGLAAYLAVAHTVGSVAYWRERASDLEYANRCLQRENASLREGDPTAVTVAIRPIPEPVRAAGAESLPPGPPTPSEIEERQP</sequence>
<keyword evidence="2" id="KW-1133">Transmembrane helix</keyword>
<feature type="region of interest" description="Disordered" evidence="1">
    <location>
        <begin position="107"/>
        <end position="130"/>
    </location>
</feature>
<keyword evidence="4" id="KW-1185">Reference proteome</keyword>
<evidence type="ECO:0000256" key="1">
    <source>
        <dbReference type="SAM" id="MobiDB-lite"/>
    </source>
</evidence>
<gene>
    <name evidence="3" type="ORF">DFJ69_5793</name>
</gene>
<proteinExistence type="predicted"/>
<accession>A0A3D9T1R2</accession>
<organism evidence="3 4">
    <name type="scientific">Thermomonospora umbrina</name>
    <dbReference type="NCBI Taxonomy" id="111806"/>
    <lineage>
        <taxon>Bacteria</taxon>
        <taxon>Bacillati</taxon>
        <taxon>Actinomycetota</taxon>
        <taxon>Actinomycetes</taxon>
        <taxon>Streptosporangiales</taxon>
        <taxon>Thermomonosporaceae</taxon>
        <taxon>Thermomonospora</taxon>
    </lineage>
</organism>
<evidence type="ECO:0000256" key="2">
    <source>
        <dbReference type="SAM" id="Phobius"/>
    </source>
</evidence>
<feature type="transmembrane region" description="Helical" evidence="2">
    <location>
        <begin position="20"/>
        <end position="38"/>
    </location>
</feature>
<dbReference type="EMBL" id="QTTT01000001">
    <property type="protein sequence ID" value="REF00264.1"/>
    <property type="molecule type" value="Genomic_DNA"/>
</dbReference>
<evidence type="ECO:0000313" key="3">
    <source>
        <dbReference type="EMBL" id="REF00264.1"/>
    </source>
</evidence>